<proteinExistence type="predicted"/>
<dbReference type="AlphaFoldDB" id="A0A1Y6L4K8"/>
<dbReference type="EMBL" id="LT882676">
    <property type="protein sequence ID" value="SMY19265.1"/>
    <property type="molecule type" value="Genomic_DNA"/>
</dbReference>
<sequence length="346" mass="40911">MSLADEQAWALPVDIATFGAHLAAFITLRPTIETLRLCNRFGDAAQGITTLPIELIEHVEQYLLLDERAQERKRWIRDQACCEKLCEHIDHLDDDQLHERHQLYHAMQEAGDIEHSDEDRRCVVERRNEDSHSPEHIAMQYVKVKECLEHFEEHYTCDAIDEFIEGWLYICWYRRDAWRSRLSDVGSGLSGENISKVLRKDFGLEVRVVYGPWHTRQRGEEEYLERPTTAYLQLRVEERLFQWGPEVPVPADKKLARFLRAVKVLGLKVVAGPQEMDTLECPWKRQDEDERVGNIEQQPSLVRFSEFADSHAWRSSWRWEYRQDPQACDPYFAKADTHWMWAVVRY</sequence>
<reference evidence="1 2" key="1">
    <citation type="submission" date="2016-10" db="EMBL/GenBank/DDBJ databases">
        <authorList>
            <person name="Varghese N."/>
        </authorList>
    </citation>
    <scope>NUCLEOTIDE SEQUENCE [LARGE SCALE GENOMIC DNA]</scope>
</reference>
<evidence type="ECO:0000313" key="2">
    <source>
        <dbReference type="Proteomes" id="UP000215453"/>
    </source>
</evidence>
<gene>
    <name evidence="1" type="ORF">ZT1A5_G700</name>
</gene>
<organism evidence="1 2">
    <name type="scientific">Zymoseptoria tritici ST99CH_1A5</name>
    <dbReference type="NCBI Taxonomy" id="1276529"/>
    <lineage>
        <taxon>Eukaryota</taxon>
        <taxon>Fungi</taxon>
        <taxon>Dikarya</taxon>
        <taxon>Ascomycota</taxon>
        <taxon>Pezizomycotina</taxon>
        <taxon>Dothideomycetes</taxon>
        <taxon>Dothideomycetidae</taxon>
        <taxon>Mycosphaerellales</taxon>
        <taxon>Mycosphaerellaceae</taxon>
        <taxon>Zymoseptoria</taxon>
    </lineage>
</organism>
<protein>
    <submittedName>
        <fullName evidence="1">Uncharacterized protein</fullName>
    </submittedName>
</protein>
<accession>A0A1Y6L4K8</accession>
<name>A0A1Y6L4K8_ZYMTR</name>
<evidence type="ECO:0000313" key="1">
    <source>
        <dbReference type="EMBL" id="SMY19265.1"/>
    </source>
</evidence>
<dbReference type="Proteomes" id="UP000215453">
    <property type="component" value="Chromosome 1"/>
</dbReference>